<keyword evidence="3" id="KW-1185">Reference proteome</keyword>
<proteinExistence type="predicted"/>
<dbReference type="PATRIC" id="fig|1302648.3.peg.1264"/>
<name>A0A091C425_9ENTE</name>
<feature type="transmembrane region" description="Helical" evidence="1">
    <location>
        <begin position="105"/>
        <end position="132"/>
    </location>
</feature>
<reference evidence="2 3" key="1">
    <citation type="submission" date="2014-08" db="EMBL/GenBank/DDBJ databases">
        <title>Genome sequence of Tetragenococcus muriaticus.</title>
        <authorList>
            <person name="Chuea-nongthon C."/>
            <person name="Rodtong S."/>
            <person name="Yongsawatdigul J."/>
            <person name="Steele J.L."/>
            <person name="Liu X.-y."/>
            <person name="Speers J."/>
            <person name="Glasner J.D."/>
            <person name="Neeno-Eckwall E.C."/>
        </authorList>
    </citation>
    <scope>NUCLEOTIDE SEQUENCE [LARGE SCALE GENOMIC DNA]</scope>
    <source>
        <strain evidence="2 3">3MR10-3</strain>
    </source>
</reference>
<evidence type="ECO:0000313" key="3">
    <source>
        <dbReference type="Proteomes" id="UP000029381"/>
    </source>
</evidence>
<feature type="transmembrane region" description="Helical" evidence="1">
    <location>
        <begin position="72"/>
        <end position="93"/>
    </location>
</feature>
<comment type="caution">
    <text evidence="2">The sequence shown here is derived from an EMBL/GenBank/DDBJ whole genome shotgun (WGS) entry which is preliminary data.</text>
</comment>
<evidence type="ECO:0008006" key="4">
    <source>
        <dbReference type="Google" id="ProtNLM"/>
    </source>
</evidence>
<organism evidence="2 3">
    <name type="scientific">Tetragenococcus muriaticus 3MR10-3</name>
    <dbReference type="NCBI Taxonomy" id="1302648"/>
    <lineage>
        <taxon>Bacteria</taxon>
        <taxon>Bacillati</taxon>
        <taxon>Bacillota</taxon>
        <taxon>Bacilli</taxon>
        <taxon>Lactobacillales</taxon>
        <taxon>Enterococcaceae</taxon>
        <taxon>Tetragenococcus</taxon>
    </lineage>
</organism>
<gene>
    <name evidence="2" type="ORF">TMU3MR103_1297</name>
</gene>
<keyword evidence="1" id="KW-0472">Membrane</keyword>
<sequence>MKQRDSFFSTYELAYLAMIIATCTVGRLLFQFLPNIQPMTAIFLILTLQLGVFRGLLVNILSVLITNIYLGMGIWTIAQILSFAVIICLMALFSRASSLFRQSLLLQVIFSICAGFLYGFIMACVDVTIYGIPQFWPYYLSGFSFDFLHAIGNGGFYLILSPIFRRLFLKIIKKEGHVT</sequence>
<dbReference type="RefSeq" id="WP_038023293.1">
    <property type="nucleotide sequence ID" value="NZ_JPVT01000128.1"/>
</dbReference>
<feature type="transmembrane region" description="Helical" evidence="1">
    <location>
        <begin position="13"/>
        <end position="30"/>
    </location>
</feature>
<dbReference type="EMBL" id="JPVT01000128">
    <property type="protein sequence ID" value="KFN90842.1"/>
    <property type="molecule type" value="Genomic_DNA"/>
</dbReference>
<evidence type="ECO:0000313" key="2">
    <source>
        <dbReference type="EMBL" id="KFN90842.1"/>
    </source>
</evidence>
<evidence type="ECO:0000256" key="1">
    <source>
        <dbReference type="SAM" id="Phobius"/>
    </source>
</evidence>
<feature type="transmembrane region" description="Helical" evidence="1">
    <location>
        <begin position="138"/>
        <end position="160"/>
    </location>
</feature>
<keyword evidence="1" id="KW-0812">Transmembrane</keyword>
<dbReference type="AlphaFoldDB" id="A0A091C425"/>
<feature type="transmembrane region" description="Helical" evidence="1">
    <location>
        <begin position="42"/>
        <end position="66"/>
    </location>
</feature>
<accession>A0A091C425</accession>
<keyword evidence="1" id="KW-1133">Transmembrane helix</keyword>
<dbReference type="Gene3D" id="1.10.1760.20">
    <property type="match status" value="1"/>
</dbReference>
<dbReference type="Proteomes" id="UP000029381">
    <property type="component" value="Unassembled WGS sequence"/>
</dbReference>
<protein>
    <recommendedName>
        <fullName evidence="4">ECF transporter S component</fullName>
    </recommendedName>
</protein>